<organism evidence="5 6">
    <name type="scientific">Vogesella amnigena</name>
    <dbReference type="NCBI Taxonomy" id="1507449"/>
    <lineage>
        <taxon>Bacteria</taxon>
        <taxon>Pseudomonadati</taxon>
        <taxon>Pseudomonadota</taxon>
        <taxon>Betaproteobacteria</taxon>
        <taxon>Neisseriales</taxon>
        <taxon>Chromobacteriaceae</taxon>
        <taxon>Vogesella</taxon>
    </lineage>
</organism>
<evidence type="ECO:0000256" key="2">
    <source>
        <dbReference type="ARBA" id="ARBA00022679"/>
    </source>
</evidence>
<dbReference type="PANTHER" id="PTHR37418">
    <property type="entry name" value="3-KETO-5-AMINOHEXANOATE CLEAVAGE ENZYME-RELATED"/>
    <property type="match status" value="1"/>
</dbReference>
<dbReference type="Gene3D" id="3.20.20.70">
    <property type="entry name" value="Aldolase class I"/>
    <property type="match status" value="1"/>
</dbReference>
<keyword evidence="6" id="KW-1185">Reference proteome</keyword>
<keyword evidence="3" id="KW-0479">Metal-binding</keyword>
<dbReference type="InterPro" id="IPR013785">
    <property type="entry name" value="Aldolase_TIM"/>
</dbReference>
<dbReference type="EMBL" id="JBHRYH010000002">
    <property type="protein sequence ID" value="MFC3624785.1"/>
    <property type="molecule type" value="Genomic_DNA"/>
</dbReference>
<comment type="caution">
    <text evidence="5">The sequence shown here is derived from an EMBL/GenBank/DDBJ whole genome shotgun (WGS) entry which is preliminary data.</text>
</comment>
<proteinExistence type="predicted"/>
<dbReference type="InterPro" id="IPR008567">
    <property type="entry name" value="BKACE"/>
</dbReference>
<sequence length="296" mass="31589">MNQEVIVTCAVTGSGDTVGKHPKLPVTPRQIADAAIEAAKAGATVVHCHVRDPHTGKGSRDPKLYRELVDRIRSSGVDMILNLTAGMGGDLQIGPGETPMAFGEGTDLVGGLERLIHVEELLPEICTLDCGTLNFGDGDYIYVSTPAQLRAGAKRIQELGVKPELEVFDTGHLWFAKQMLKEGLLDDAPLFQFCLGIPWGAPADTTSMKALADNLPPGAIWAGFGIGRMQMPMVAQAVLLGGNVRVGLEDNLYLDKGVFASNGSLVERAIDIVQKLGARTLTPEEGRKKLGLKKRG</sequence>
<evidence type="ECO:0000313" key="6">
    <source>
        <dbReference type="Proteomes" id="UP001595636"/>
    </source>
</evidence>
<name>A0ABV7TR78_9NEIS</name>
<gene>
    <name evidence="5" type="ORF">ACFOKJ_01310</name>
</gene>
<evidence type="ECO:0000313" key="5">
    <source>
        <dbReference type="EMBL" id="MFC3624785.1"/>
    </source>
</evidence>
<comment type="cofactor">
    <cofactor evidence="1">
        <name>Zn(2+)</name>
        <dbReference type="ChEBI" id="CHEBI:29105"/>
    </cofactor>
</comment>
<reference evidence="6" key="1">
    <citation type="journal article" date="2019" name="Int. J. Syst. Evol. Microbiol.">
        <title>The Global Catalogue of Microorganisms (GCM) 10K type strain sequencing project: providing services to taxonomists for standard genome sequencing and annotation.</title>
        <authorList>
            <consortium name="The Broad Institute Genomics Platform"/>
            <consortium name="The Broad Institute Genome Sequencing Center for Infectious Disease"/>
            <person name="Wu L."/>
            <person name="Ma J."/>
        </authorList>
    </citation>
    <scope>NUCLEOTIDE SEQUENCE [LARGE SCALE GENOMIC DNA]</scope>
    <source>
        <strain evidence="6">KCTC 42195</strain>
    </source>
</reference>
<keyword evidence="2" id="KW-0808">Transferase</keyword>
<evidence type="ECO:0000256" key="4">
    <source>
        <dbReference type="ARBA" id="ARBA00022833"/>
    </source>
</evidence>
<dbReference type="Proteomes" id="UP001595636">
    <property type="component" value="Unassembled WGS sequence"/>
</dbReference>
<accession>A0ABV7TR78</accession>
<evidence type="ECO:0000256" key="1">
    <source>
        <dbReference type="ARBA" id="ARBA00001947"/>
    </source>
</evidence>
<keyword evidence="4" id="KW-0862">Zinc</keyword>
<evidence type="ECO:0000256" key="3">
    <source>
        <dbReference type="ARBA" id="ARBA00022723"/>
    </source>
</evidence>
<dbReference type="Pfam" id="PF05853">
    <property type="entry name" value="BKACE"/>
    <property type="match status" value="1"/>
</dbReference>
<protein>
    <submittedName>
        <fullName evidence="5">3-keto-5-aminohexanoate cleavage protein</fullName>
    </submittedName>
</protein>
<dbReference type="PANTHER" id="PTHR37418:SF2">
    <property type="entry name" value="3-KETO-5-AMINOHEXANOATE CLEAVAGE ENZYME"/>
    <property type="match status" value="1"/>
</dbReference>
<dbReference type="RefSeq" id="WP_390276176.1">
    <property type="nucleotide sequence ID" value="NZ_JBHRYH010000002.1"/>
</dbReference>